<dbReference type="GO" id="GO:0006355">
    <property type="term" value="P:regulation of DNA-templated transcription"/>
    <property type="evidence" value="ECO:0007669"/>
    <property type="project" value="InterPro"/>
</dbReference>
<evidence type="ECO:0000313" key="1">
    <source>
        <dbReference type="EMBL" id="KAF2591016.1"/>
    </source>
</evidence>
<accession>A0A8S9KCF6</accession>
<dbReference type="EMBL" id="QGKY02000190">
    <property type="protein sequence ID" value="KAF2591016.1"/>
    <property type="molecule type" value="Genomic_DNA"/>
</dbReference>
<organism evidence="1">
    <name type="scientific">Brassica cretica</name>
    <name type="common">Mustard</name>
    <dbReference type="NCBI Taxonomy" id="69181"/>
    <lineage>
        <taxon>Eukaryota</taxon>
        <taxon>Viridiplantae</taxon>
        <taxon>Streptophyta</taxon>
        <taxon>Embryophyta</taxon>
        <taxon>Tracheophyta</taxon>
        <taxon>Spermatophyta</taxon>
        <taxon>Magnoliopsida</taxon>
        <taxon>eudicotyledons</taxon>
        <taxon>Gunneridae</taxon>
        <taxon>Pentapetalae</taxon>
        <taxon>rosids</taxon>
        <taxon>malvids</taxon>
        <taxon>Brassicales</taxon>
        <taxon>Brassicaceae</taxon>
        <taxon>Brassiceae</taxon>
        <taxon>Brassica</taxon>
    </lineage>
</organism>
<proteinExistence type="predicted"/>
<comment type="caution">
    <text evidence="1">The sequence shown here is derived from an EMBL/GenBank/DDBJ whole genome shotgun (WGS) entry which is preliminary data.</text>
</comment>
<protein>
    <submittedName>
        <fullName evidence="1">Uncharacterized protein</fullName>
    </submittedName>
</protein>
<dbReference type="InterPro" id="IPR044835">
    <property type="entry name" value="ARF_plant"/>
</dbReference>
<gene>
    <name evidence="1" type="ORF">F2Q70_00040345</name>
</gene>
<dbReference type="GO" id="GO:0003677">
    <property type="term" value="F:DNA binding"/>
    <property type="evidence" value="ECO:0007669"/>
    <property type="project" value="InterPro"/>
</dbReference>
<dbReference type="AlphaFoldDB" id="A0A8S9KCF6"/>
<reference evidence="1" key="1">
    <citation type="submission" date="2019-12" db="EMBL/GenBank/DDBJ databases">
        <title>Genome sequencing and annotation of Brassica cretica.</title>
        <authorList>
            <person name="Studholme D.J."/>
            <person name="Sarris P.F."/>
        </authorList>
    </citation>
    <scope>NUCLEOTIDE SEQUENCE</scope>
    <source>
        <strain evidence="1">PFS-102/07</strain>
        <tissue evidence="1">Leaf</tissue>
    </source>
</reference>
<dbReference type="PANTHER" id="PTHR31384">
    <property type="entry name" value="AUXIN RESPONSE FACTOR 4-RELATED"/>
    <property type="match status" value="1"/>
</dbReference>
<sequence length="367" mass="40788">MVGDVKKAIGMGDGNRVAGSGLCLLYTAQYCNTSEDTLCRYVPPYLCNLLEPPNLTEMCFPAAMVPPHSDILRLSDVGRKEEWASFVRAKAIRAGDTVVFVSVLGSAITHFATSRAHSQSWVRHSINLDAFSKAIGSLMQSKPVELTYSPLDPDSDFLVSPRVYRDSLLVVWMCGMRVKKVREYDGENHVGTITSTTFGNSDVPGVMRTLWRCHTVVWDGKAIGMGDGNRVAGSGLCLLYTAQYCNTSEDTLCRYMPPYLCNVTHKHCFGDMTTDELFRLSKLLEPPNLTEMCFPAAMVPPHSDHVGTITSTTFGNSDVPGVMRTLWRCHTVVWDAPYGFDRIHFSPWEVTPSQEQPQPPHTLHLFP</sequence>
<name>A0A8S9KCF6_BRACR</name>
<dbReference type="GO" id="GO:0009725">
    <property type="term" value="P:response to hormone"/>
    <property type="evidence" value="ECO:0007669"/>
    <property type="project" value="InterPro"/>
</dbReference>